<dbReference type="Pfam" id="PF00078">
    <property type="entry name" value="RVT_1"/>
    <property type="match status" value="1"/>
</dbReference>
<keyword evidence="2" id="KW-0808">Transferase</keyword>
<dbReference type="GO" id="GO:0003723">
    <property type="term" value="F:RNA binding"/>
    <property type="evidence" value="ECO:0007669"/>
    <property type="project" value="InterPro"/>
</dbReference>
<protein>
    <recommendedName>
        <fullName evidence="1">RNA-directed DNA polymerase</fullName>
        <ecNumber evidence="1">2.7.7.49</ecNumber>
    </recommendedName>
</protein>
<evidence type="ECO:0000259" key="10">
    <source>
        <dbReference type="PROSITE" id="PS50878"/>
    </source>
</evidence>
<evidence type="ECO:0000256" key="9">
    <source>
        <dbReference type="ARBA" id="ARBA00048173"/>
    </source>
</evidence>
<comment type="similarity">
    <text evidence="8">Belongs to the bacterial reverse transcriptase family.</text>
</comment>
<dbReference type="NCBIfam" id="NF038237">
    <property type="entry name" value="retron_Ec67_fus"/>
    <property type="match status" value="1"/>
</dbReference>
<reference evidence="11 12" key="1">
    <citation type="journal article" date="2016" name="BMC Genomics">
        <title>Combined genomic and structural analyses of a cultured magnetotactic bacterium reveals its niche adaptation to a dynamic environment.</title>
        <authorList>
            <person name="Araujo A.C."/>
            <person name="Morillo V."/>
            <person name="Cypriano J."/>
            <person name="Teixeira L.C."/>
            <person name="Leao P."/>
            <person name="Lyra S."/>
            <person name="Almeida L.G."/>
            <person name="Bazylinski D.A."/>
            <person name="Vasconcellos A.T."/>
            <person name="Abreu F."/>
            <person name="Lins U."/>
        </authorList>
    </citation>
    <scope>NUCLEOTIDE SEQUENCE [LARGE SCALE GENOMIC DNA]</scope>
    <source>
        <strain evidence="11 12">IT-1</strain>
    </source>
</reference>
<dbReference type="OrthoDB" id="7055795at2"/>
<evidence type="ECO:0000256" key="2">
    <source>
        <dbReference type="ARBA" id="ARBA00022679"/>
    </source>
</evidence>
<dbReference type="PROSITE" id="PS50878">
    <property type="entry name" value="RT_POL"/>
    <property type="match status" value="1"/>
</dbReference>
<evidence type="ECO:0000256" key="4">
    <source>
        <dbReference type="ARBA" id="ARBA00022723"/>
    </source>
</evidence>
<dbReference type="InterPro" id="IPR000477">
    <property type="entry name" value="RT_dom"/>
</dbReference>
<sequence>MARLLGFRPKALSFLLYKLPDNSKYTTFKIPKKSGGEREINAPDPRLKGLQKRLANLLQNCFEEIYGRERYNHSLSHAFRKDHSIITNARAHKNKRYVFNIDLIDFFPSINFGRVRGYFIKNTDFGLHPNVATVIAQIVCYNNELPQGSPTSPVLSNLIGHILDVRLVILAKKTKCQYSRYADDITFSTREKQFPSTIATQDDAGCWHPSSKLLCIIRKSGFEVNHNKTTMQHHAYRQVTTGLVVNRKVNIKASYYRQARAMCSSLFKTGAFYIGTEVRKGRSASISGKDLGSINVLRGVLSHIYNVKRLNDKRDQKERWGKPTAIHKLYEKFVLFEKFHNLRKPLIFCEGKTDSVYLKCALYSLASEYPDLIQVSNGEVNYAIDFFKHSKSNQDLLQFSGGTGDSRYLIKDYNKKMKPFLCKGKRFPVIILVDSDQGSKKVFSAAKEVIGNNENVTGDEDFYYITQNLYLIALPKINNVSSVAIEDFFEKSVRETKIDGKSLAKSNESDNRKYYSKHIFAEKVIRPNKGKINFERFKGILDRILKVIQDYESRRETKS</sequence>
<keyword evidence="7" id="KW-0051">Antiviral defense</keyword>
<evidence type="ECO:0000313" key="11">
    <source>
        <dbReference type="EMBL" id="OSM01599.1"/>
    </source>
</evidence>
<dbReference type="GO" id="GO:0046872">
    <property type="term" value="F:metal ion binding"/>
    <property type="evidence" value="ECO:0007669"/>
    <property type="project" value="UniProtKB-KW"/>
</dbReference>
<comment type="catalytic activity">
    <reaction evidence="9">
        <text>DNA(n) + a 2'-deoxyribonucleoside 5'-triphosphate = DNA(n+1) + diphosphate</text>
        <dbReference type="Rhea" id="RHEA:22508"/>
        <dbReference type="Rhea" id="RHEA-COMP:17339"/>
        <dbReference type="Rhea" id="RHEA-COMP:17340"/>
        <dbReference type="ChEBI" id="CHEBI:33019"/>
        <dbReference type="ChEBI" id="CHEBI:61560"/>
        <dbReference type="ChEBI" id="CHEBI:173112"/>
        <dbReference type="EC" id="2.7.7.49"/>
    </reaction>
</comment>
<dbReference type="STRING" id="1434232.MAIT1_01603"/>
<gene>
    <name evidence="11" type="ORF">MAIT1_01603</name>
</gene>
<evidence type="ECO:0000256" key="7">
    <source>
        <dbReference type="ARBA" id="ARBA00023118"/>
    </source>
</evidence>
<dbReference type="EMBL" id="LVJN01000020">
    <property type="protein sequence ID" value="OSM01599.1"/>
    <property type="molecule type" value="Genomic_DNA"/>
</dbReference>
<evidence type="ECO:0000256" key="8">
    <source>
        <dbReference type="ARBA" id="ARBA00034120"/>
    </source>
</evidence>
<dbReference type="Proteomes" id="UP000194003">
    <property type="component" value="Unassembled WGS sequence"/>
</dbReference>
<evidence type="ECO:0000256" key="3">
    <source>
        <dbReference type="ARBA" id="ARBA00022695"/>
    </source>
</evidence>
<feature type="domain" description="Reverse transcriptase" evidence="10">
    <location>
        <begin position="11"/>
        <end position="245"/>
    </location>
</feature>
<dbReference type="SUPFAM" id="SSF56672">
    <property type="entry name" value="DNA/RNA polymerases"/>
    <property type="match status" value="1"/>
</dbReference>
<proteinExistence type="inferred from homology"/>
<organism evidence="11 12">
    <name type="scientific">Magnetofaba australis IT-1</name>
    <dbReference type="NCBI Taxonomy" id="1434232"/>
    <lineage>
        <taxon>Bacteria</taxon>
        <taxon>Pseudomonadati</taxon>
        <taxon>Pseudomonadota</taxon>
        <taxon>Magnetococcia</taxon>
        <taxon>Magnetococcales</taxon>
        <taxon>Magnetococcaceae</taxon>
        <taxon>Magnetofaba</taxon>
    </lineage>
</organism>
<evidence type="ECO:0000256" key="5">
    <source>
        <dbReference type="ARBA" id="ARBA00022842"/>
    </source>
</evidence>
<keyword evidence="3" id="KW-0548">Nucleotidyltransferase</keyword>
<dbReference type="CDD" id="cd03487">
    <property type="entry name" value="RT_Bac_retron_II"/>
    <property type="match status" value="1"/>
</dbReference>
<dbReference type="AlphaFoldDB" id="A0A1Y2K0X4"/>
<dbReference type="GO" id="GO:0003964">
    <property type="term" value="F:RNA-directed DNA polymerase activity"/>
    <property type="evidence" value="ECO:0007669"/>
    <property type="project" value="UniProtKB-KW"/>
</dbReference>
<evidence type="ECO:0000256" key="1">
    <source>
        <dbReference type="ARBA" id="ARBA00012493"/>
    </source>
</evidence>
<evidence type="ECO:0000313" key="12">
    <source>
        <dbReference type="Proteomes" id="UP000194003"/>
    </source>
</evidence>
<keyword evidence="12" id="KW-1185">Reference proteome</keyword>
<dbReference type="InterPro" id="IPR053543">
    <property type="entry name" value="Bacterial_RT"/>
</dbReference>
<keyword evidence="6 11" id="KW-0695">RNA-directed DNA polymerase</keyword>
<dbReference type="GO" id="GO:0051607">
    <property type="term" value="P:defense response to virus"/>
    <property type="evidence" value="ECO:0007669"/>
    <property type="project" value="UniProtKB-KW"/>
</dbReference>
<dbReference type="PRINTS" id="PR00866">
    <property type="entry name" value="RNADNAPOLMS"/>
</dbReference>
<dbReference type="InterPro" id="IPR051083">
    <property type="entry name" value="GrpII_Intron_Splice-Mob/Def"/>
</dbReference>
<comment type="caution">
    <text evidence="11">The sequence shown here is derived from an EMBL/GenBank/DDBJ whole genome shotgun (WGS) entry which is preliminary data.</text>
</comment>
<dbReference type="InterPro" id="IPR000123">
    <property type="entry name" value="Reverse_transcriptase_msDNA"/>
</dbReference>
<dbReference type="InterPro" id="IPR043502">
    <property type="entry name" value="DNA/RNA_pol_sf"/>
</dbReference>
<keyword evidence="4" id="KW-0479">Metal-binding</keyword>
<accession>A0A1Y2K0X4</accession>
<dbReference type="EC" id="2.7.7.49" evidence="1"/>
<dbReference type="PANTHER" id="PTHR34047">
    <property type="entry name" value="NUCLEAR INTRON MATURASE 1, MITOCHONDRIAL-RELATED"/>
    <property type="match status" value="1"/>
</dbReference>
<evidence type="ECO:0000256" key="6">
    <source>
        <dbReference type="ARBA" id="ARBA00022918"/>
    </source>
</evidence>
<dbReference type="PANTHER" id="PTHR34047:SF7">
    <property type="entry name" value="RNA-DIRECTED DNA POLYMERASE"/>
    <property type="match status" value="1"/>
</dbReference>
<keyword evidence="5" id="KW-0460">Magnesium</keyword>
<name>A0A1Y2K0X4_9PROT</name>